<dbReference type="Gene3D" id="3.30.360.10">
    <property type="entry name" value="Dihydrodipicolinate Reductase, domain 2"/>
    <property type="match status" value="1"/>
</dbReference>
<dbReference type="Proteomes" id="UP000295217">
    <property type="component" value="Unassembled WGS sequence"/>
</dbReference>
<dbReference type="Pfam" id="PF01408">
    <property type="entry name" value="GFO_IDH_MocA"/>
    <property type="match status" value="1"/>
</dbReference>
<dbReference type="PANTHER" id="PTHR43708:SF5">
    <property type="entry name" value="CONSERVED EXPRESSED OXIDOREDUCTASE (EUROFUNG)-RELATED"/>
    <property type="match status" value="1"/>
</dbReference>
<evidence type="ECO:0000313" key="6">
    <source>
        <dbReference type="Proteomes" id="UP000295217"/>
    </source>
</evidence>
<keyword evidence="2" id="KW-0560">Oxidoreductase</keyword>
<accession>A0A4R5A7K7</accession>
<keyword evidence="6" id="KW-1185">Reference proteome</keyword>
<dbReference type="PANTHER" id="PTHR43708">
    <property type="entry name" value="CONSERVED EXPRESSED OXIDOREDUCTASE (EUROFUNG)"/>
    <property type="match status" value="1"/>
</dbReference>
<dbReference type="InterPro" id="IPR036291">
    <property type="entry name" value="NAD(P)-bd_dom_sf"/>
</dbReference>
<dbReference type="InterPro" id="IPR000683">
    <property type="entry name" value="Gfo/Idh/MocA-like_OxRdtase_N"/>
</dbReference>
<gene>
    <name evidence="5" type="ORF">E1262_17075</name>
</gene>
<evidence type="ECO:0000259" key="4">
    <source>
        <dbReference type="Pfam" id="PF22725"/>
    </source>
</evidence>
<feature type="domain" description="GFO/IDH/MocA-like oxidoreductase" evidence="4">
    <location>
        <begin position="146"/>
        <end position="263"/>
    </location>
</feature>
<dbReference type="EMBL" id="SMLB01000023">
    <property type="protein sequence ID" value="TDD68113.1"/>
    <property type="molecule type" value="Genomic_DNA"/>
</dbReference>
<evidence type="ECO:0000256" key="1">
    <source>
        <dbReference type="ARBA" id="ARBA00010928"/>
    </source>
</evidence>
<comment type="similarity">
    <text evidence="1">Belongs to the Gfo/Idh/MocA family.</text>
</comment>
<evidence type="ECO:0000259" key="3">
    <source>
        <dbReference type="Pfam" id="PF01408"/>
    </source>
</evidence>
<dbReference type="SUPFAM" id="SSF55347">
    <property type="entry name" value="Glyceraldehyde-3-phosphate dehydrogenase-like, C-terminal domain"/>
    <property type="match status" value="1"/>
</dbReference>
<proteinExistence type="inferred from homology"/>
<dbReference type="AlphaFoldDB" id="A0A4R5A7K7"/>
<name>A0A4R5A7K7_9ACTN</name>
<reference evidence="5 6" key="1">
    <citation type="submission" date="2019-02" db="EMBL/GenBank/DDBJ databases">
        <title>Draft genome sequences of novel Actinobacteria.</title>
        <authorList>
            <person name="Sahin N."/>
            <person name="Ay H."/>
            <person name="Saygin H."/>
        </authorList>
    </citation>
    <scope>NUCLEOTIDE SEQUENCE [LARGE SCALE GENOMIC DNA]</scope>
    <source>
        <strain evidence="5 6">8K307</strain>
    </source>
</reference>
<dbReference type="GO" id="GO:0000166">
    <property type="term" value="F:nucleotide binding"/>
    <property type="evidence" value="ECO:0007669"/>
    <property type="project" value="InterPro"/>
</dbReference>
<dbReference type="Gene3D" id="3.40.50.720">
    <property type="entry name" value="NAD(P)-binding Rossmann-like Domain"/>
    <property type="match status" value="1"/>
</dbReference>
<protein>
    <submittedName>
        <fullName evidence="5">Gfo/Idh/MocA family oxidoreductase</fullName>
    </submittedName>
</protein>
<comment type="caution">
    <text evidence="5">The sequence shown here is derived from an EMBL/GenBank/DDBJ whole genome shotgun (WGS) entry which is preliminary data.</text>
</comment>
<dbReference type="GO" id="GO:0016491">
    <property type="term" value="F:oxidoreductase activity"/>
    <property type="evidence" value="ECO:0007669"/>
    <property type="project" value="UniProtKB-KW"/>
</dbReference>
<sequence>MSEGTLGVLLLGFAGLGPDQDHQQDMYLPAFGTHDGFEVVAAAGTPGDAADQAAAERLAGKLGLPAPAADLDAALADPAVDVVSVCAPPERRVDAVIAALRAGKHVLVDKPLALTAADAARVAAVAAESGTVCLPAHHQRFHPMIAAARGAVAGGKVGLPWNVQADFLVAGGTPSPAGELANFAVYPVDVVLALTGLRVRRVYARLSTYWTDGGADDFALLFLTHENGLTSTISIGRTRELADTRPAGLAVHRYRVSGSHGVLDIDASRPAVVLRRAEASSQTWHGAGTVDRLLDELHAAVSAGRPSSPSAADAVHIAEIVDAARTSGVSGHPVDLRSDQEGSR</sequence>
<organism evidence="5 6">
    <name type="scientific">Jiangella aurantiaca</name>
    <dbReference type="NCBI Taxonomy" id="2530373"/>
    <lineage>
        <taxon>Bacteria</taxon>
        <taxon>Bacillati</taxon>
        <taxon>Actinomycetota</taxon>
        <taxon>Actinomycetes</taxon>
        <taxon>Jiangellales</taxon>
        <taxon>Jiangellaceae</taxon>
        <taxon>Jiangella</taxon>
    </lineage>
</organism>
<dbReference type="OrthoDB" id="9792085at2"/>
<dbReference type="InterPro" id="IPR055170">
    <property type="entry name" value="GFO_IDH_MocA-like_dom"/>
</dbReference>
<evidence type="ECO:0000256" key="2">
    <source>
        <dbReference type="ARBA" id="ARBA00023002"/>
    </source>
</evidence>
<feature type="domain" description="Gfo/Idh/MocA-like oxidoreductase N-terminal" evidence="3">
    <location>
        <begin position="26"/>
        <end position="135"/>
    </location>
</feature>
<dbReference type="InterPro" id="IPR051317">
    <property type="entry name" value="Gfo/Idh/MocA_oxidoreduct"/>
</dbReference>
<dbReference type="SUPFAM" id="SSF51735">
    <property type="entry name" value="NAD(P)-binding Rossmann-fold domains"/>
    <property type="match status" value="1"/>
</dbReference>
<dbReference type="RefSeq" id="WP_132104348.1">
    <property type="nucleotide sequence ID" value="NZ_SMLB01000023.1"/>
</dbReference>
<dbReference type="Pfam" id="PF22725">
    <property type="entry name" value="GFO_IDH_MocA_C3"/>
    <property type="match status" value="1"/>
</dbReference>
<evidence type="ECO:0000313" key="5">
    <source>
        <dbReference type="EMBL" id="TDD68113.1"/>
    </source>
</evidence>